<name>A0A9Q1HBI3_HOLLE</name>
<evidence type="ECO:0000313" key="10">
    <source>
        <dbReference type="Proteomes" id="UP001152320"/>
    </source>
</evidence>
<sequence>MSLDNTFHNRPVSSTDMPVVPNHPGPAHHISHPQHSTASHQPTSTPMLLRADKPYPRTPKCARCRNHGVVSALKGHKRYCRWRDCVCAKCTLIAERQRVMAAQVALRRQQAQEETEAKELGLYYETSDGAIYAMNGIAVQTHKPYDPYRHQEGPDAKRGRLEIIHAPQSPSIGAGPLTPPDSATVLNHRMLPGSSPSHSPTSMQESQEGIVSPTSSVSPALSASTSVQSPHTVTESGKEATESNSKIQEKSQEESRKQEKGDGEDDDDSKGPSKAPIDVLCRLFPAQKKSVLELILQGCDGDIVQAIEQILNSQTKENSNSHRPEARQDQSPHEHDNAPTETTCVNGTYITHRPYLSSSHMVCPPCTTSTAFKSAFSPLPSERTMPTASTAGTFPPALRLPYPPYPRGIPLWHPYSSGMFPAAAAAAAALGVQPGMEYLAGGLREVTGTSKDIPTARGPNGSFQNQHL</sequence>
<dbReference type="GO" id="GO:0000978">
    <property type="term" value="F:RNA polymerase II cis-regulatory region sequence-specific DNA binding"/>
    <property type="evidence" value="ECO:0007669"/>
    <property type="project" value="TreeGrafter"/>
</dbReference>
<dbReference type="PROSITE" id="PS50809">
    <property type="entry name" value="DM_2"/>
    <property type="match status" value="1"/>
</dbReference>
<keyword evidence="10" id="KW-1185">Reference proteome</keyword>
<accession>A0A9Q1HBI3</accession>
<feature type="compositionally biased region" description="Polar residues" evidence="7">
    <location>
        <begin position="1"/>
        <end position="16"/>
    </location>
</feature>
<dbReference type="Gene3D" id="4.10.1040.10">
    <property type="entry name" value="DM DNA-binding domain"/>
    <property type="match status" value="1"/>
</dbReference>
<evidence type="ECO:0000256" key="1">
    <source>
        <dbReference type="ARBA" id="ARBA00006834"/>
    </source>
</evidence>
<reference evidence="9" key="1">
    <citation type="submission" date="2021-10" db="EMBL/GenBank/DDBJ databases">
        <title>Tropical sea cucumber genome reveals ecological adaptation and Cuvierian tubules defense mechanism.</title>
        <authorList>
            <person name="Chen T."/>
        </authorList>
    </citation>
    <scope>NUCLEOTIDE SEQUENCE</scope>
    <source>
        <strain evidence="9">Nanhai2018</strain>
        <tissue evidence="9">Muscle</tissue>
    </source>
</reference>
<dbReference type="GO" id="GO:0000981">
    <property type="term" value="F:DNA-binding transcription factor activity, RNA polymerase II-specific"/>
    <property type="evidence" value="ECO:0007669"/>
    <property type="project" value="TreeGrafter"/>
</dbReference>
<dbReference type="InterPro" id="IPR026607">
    <property type="entry name" value="DMRT"/>
</dbReference>
<dbReference type="InterPro" id="IPR005173">
    <property type="entry name" value="DMA"/>
</dbReference>
<feature type="compositionally biased region" description="Basic and acidic residues" evidence="7">
    <location>
        <begin position="319"/>
        <end position="338"/>
    </location>
</feature>
<dbReference type="PANTHER" id="PTHR12322">
    <property type="entry name" value="DOUBLESEX AND MAB-3 RELATED TRANSCRIPTION FACTOR DMRT"/>
    <property type="match status" value="1"/>
</dbReference>
<dbReference type="PROSITE" id="PS40000">
    <property type="entry name" value="DM_1"/>
    <property type="match status" value="1"/>
</dbReference>
<evidence type="ECO:0000256" key="7">
    <source>
        <dbReference type="SAM" id="MobiDB-lite"/>
    </source>
</evidence>
<comment type="subcellular location">
    <subcellularLocation>
        <location evidence="6">Nucleus</location>
    </subcellularLocation>
</comment>
<feature type="compositionally biased region" description="Basic and acidic residues" evidence="7">
    <location>
        <begin position="236"/>
        <end position="261"/>
    </location>
</feature>
<dbReference type="OrthoDB" id="6162476at2759"/>
<dbReference type="EMBL" id="JAIZAY010000006">
    <property type="protein sequence ID" value="KAJ8039945.1"/>
    <property type="molecule type" value="Genomic_DNA"/>
</dbReference>
<feature type="region of interest" description="Disordered" evidence="7">
    <location>
        <begin position="1"/>
        <end position="45"/>
    </location>
</feature>
<evidence type="ECO:0000256" key="4">
    <source>
        <dbReference type="ARBA" id="ARBA00023125"/>
    </source>
</evidence>
<evidence type="ECO:0000313" key="9">
    <source>
        <dbReference type="EMBL" id="KAJ8039945.1"/>
    </source>
</evidence>
<organism evidence="9 10">
    <name type="scientific">Holothuria leucospilota</name>
    <name type="common">Black long sea cucumber</name>
    <name type="synonym">Mertensiothuria leucospilota</name>
    <dbReference type="NCBI Taxonomy" id="206669"/>
    <lineage>
        <taxon>Eukaryota</taxon>
        <taxon>Metazoa</taxon>
        <taxon>Echinodermata</taxon>
        <taxon>Eleutherozoa</taxon>
        <taxon>Echinozoa</taxon>
        <taxon>Holothuroidea</taxon>
        <taxon>Aspidochirotacea</taxon>
        <taxon>Aspidochirotida</taxon>
        <taxon>Holothuriidae</taxon>
        <taxon>Holothuria</taxon>
    </lineage>
</organism>
<evidence type="ECO:0000256" key="5">
    <source>
        <dbReference type="ARBA" id="ARBA00023242"/>
    </source>
</evidence>
<proteinExistence type="inferred from homology"/>
<feature type="DNA-binding region" description="DM" evidence="6">
    <location>
        <begin position="61"/>
        <end position="108"/>
    </location>
</feature>
<feature type="compositionally biased region" description="Polar residues" evidence="7">
    <location>
        <begin position="194"/>
        <end position="209"/>
    </location>
</feature>
<dbReference type="InterPro" id="IPR001275">
    <property type="entry name" value="DM_DNA-bd"/>
</dbReference>
<dbReference type="InterPro" id="IPR009060">
    <property type="entry name" value="UBA-like_sf"/>
</dbReference>
<comment type="caution">
    <text evidence="9">The sequence shown here is derived from an EMBL/GenBank/DDBJ whole genome shotgun (WGS) entry which is preliminary data.</text>
</comment>
<dbReference type="Pfam" id="PF00751">
    <property type="entry name" value="DM"/>
    <property type="match status" value="1"/>
</dbReference>
<protein>
    <submittedName>
        <fullName evidence="9">Doublesex- and mab-3-related transcription factor A2</fullName>
    </submittedName>
</protein>
<feature type="region of interest" description="Disordered" evidence="7">
    <location>
        <begin position="449"/>
        <end position="468"/>
    </location>
</feature>
<feature type="compositionally biased region" description="Polar residues" evidence="7">
    <location>
        <begin position="33"/>
        <end position="45"/>
    </location>
</feature>
<evidence type="ECO:0000259" key="8">
    <source>
        <dbReference type="PROSITE" id="PS50809"/>
    </source>
</evidence>
<keyword evidence="5 6" id="KW-0539">Nucleus</keyword>
<dbReference type="FunFam" id="4.10.1040.10:FF:000001">
    <property type="entry name" value="doublesex- and mab-3-related transcription factor 1"/>
    <property type="match status" value="1"/>
</dbReference>
<evidence type="ECO:0000256" key="6">
    <source>
        <dbReference type="PROSITE-ProRule" id="PRU00070"/>
    </source>
</evidence>
<dbReference type="CDD" id="cd14370">
    <property type="entry name" value="CUE_DMA"/>
    <property type="match status" value="1"/>
</dbReference>
<dbReference type="PANTHER" id="PTHR12322:SF116">
    <property type="entry name" value="DOUBLESEX-MAB RELATED 99B"/>
    <property type="match status" value="1"/>
</dbReference>
<dbReference type="Pfam" id="PF03474">
    <property type="entry name" value="DMA"/>
    <property type="match status" value="1"/>
</dbReference>
<comment type="similarity">
    <text evidence="1">Belongs to the DMRT family.</text>
</comment>
<feature type="domain" description="DM" evidence="8">
    <location>
        <begin position="61"/>
        <end position="108"/>
    </location>
</feature>
<dbReference type="GO" id="GO:0005634">
    <property type="term" value="C:nucleus"/>
    <property type="evidence" value="ECO:0007669"/>
    <property type="project" value="UniProtKB-SubCell"/>
</dbReference>
<dbReference type="AlphaFoldDB" id="A0A9Q1HBI3"/>
<dbReference type="SUPFAM" id="SSF82927">
    <property type="entry name" value="Cysteine-rich DNA binding domain, (DM domain)"/>
    <property type="match status" value="1"/>
</dbReference>
<keyword evidence="4 6" id="KW-0238">DNA-binding</keyword>
<feature type="compositionally biased region" description="Low complexity" evidence="7">
    <location>
        <begin position="211"/>
        <end position="226"/>
    </location>
</feature>
<dbReference type="InterPro" id="IPR036407">
    <property type="entry name" value="DM_DNA-bd_sf"/>
</dbReference>
<keyword evidence="2 6" id="KW-0479">Metal-binding</keyword>
<gene>
    <name evidence="9" type="ORF">HOLleu_14108</name>
</gene>
<dbReference type="GO" id="GO:0007548">
    <property type="term" value="P:sex differentiation"/>
    <property type="evidence" value="ECO:0007669"/>
    <property type="project" value="TreeGrafter"/>
</dbReference>
<feature type="region of interest" description="Disordered" evidence="7">
    <location>
        <begin position="314"/>
        <end position="344"/>
    </location>
</feature>
<evidence type="ECO:0000256" key="3">
    <source>
        <dbReference type="ARBA" id="ARBA00022833"/>
    </source>
</evidence>
<keyword evidence="3 6" id="KW-0862">Zinc</keyword>
<evidence type="ECO:0000256" key="2">
    <source>
        <dbReference type="ARBA" id="ARBA00022723"/>
    </source>
</evidence>
<dbReference type="Proteomes" id="UP001152320">
    <property type="component" value="Chromosome 6"/>
</dbReference>
<dbReference type="SUPFAM" id="SSF46934">
    <property type="entry name" value="UBA-like"/>
    <property type="match status" value="1"/>
</dbReference>
<feature type="region of interest" description="Disordered" evidence="7">
    <location>
        <begin position="167"/>
        <end position="274"/>
    </location>
</feature>
<dbReference type="GO" id="GO:0046872">
    <property type="term" value="F:metal ion binding"/>
    <property type="evidence" value="ECO:0007669"/>
    <property type="project" value="UniProtKB-KW"/>
</dbReference>
<dbReference type="SMART" id="SM00301">
    <property type="entry name" value="DM"/>
    <property type="match status" value="1"/>
</dbReference>